<proteinExistence type="inferred from homology"/>
<dbReference type="RefSeq" id="XP_038744181.1">
    <property type="nucleotide sequence ID" value="XM_038890573.1"/>
</dbReference>
<keyword evidence="2" id="KW-0808">Transferase</keyword>
<dbReference type="GO" id="GO:0032259">
    <property type="term" value="P:methylation"/>
    <property type="evidence" value="ECO:0007669"/>
    <property type="project" value="UniProtKB-KW"/>
</dbReference>
<dbReference type="PANTHER" id="PTHR43591">
    <property type="entry name" value="METHYLTRANSFERASE"/>
    <property type="match status" value="1"/>
</dbReference>
<dbReference type="Proteomes" id="UP000781932">
    <property type="component" value="Unassembled WGS sequence"/>
</dbReference>
<gene>
    <name evidence="2" type="ORF">CkaCkLH20_07857</name>
</gene>
<protein>
    <submittedName>
        <fullName evidence="2">Methyltransferase domain-containing protein</fullName>
    </submittedName>
</protein>
<comment type="caution">
    <text evidence="2">The sequence shown here is derived from an EMBL/GenBank/DDBJ whole genome shotgun (WGS) entry which is preliminary data.</text>
</comment>
<evidence type="ECO:0000313" key="2">
    <source>
        <dbReference type="EMBL" id="KAF9874720.1"/>
    </source>
</evidence>
<accession>A0A9P6I9X8</accession>
<dbReference type="InterPro" id="IPR029063">
    <property type="entry name" value="SAM-dependent_MTases_sf"/>
</dbReference>
<comment type="similarity">
    <text evidence="1">Belongs to the methyltransferase superfamily. LaeA methyltransferase family.</text>
</comment>
<reference evidence="2" key="2">
    <citation type="submission" date="2020-11" db="EMBL/GenBank/DDBJ databases">
        <title>Whole genome sequencing of Colletotrichum sp.</title>
        <authorList>
            <person name="Li H."/>
        </authorList>
    </citation>
    <scope>NUCLEOTIDE SEQUENCE</scope>
    <source>
        <strain evidence="2">CkLH20</strain>
    </source>
</reference>
<keyword evidence="2" id="KW-0489">Methyltransferase</keyword>
<dbReference type="Pfam" id="PF13489">
    <property type="entry name" value="Methyltransf_23"/>
    <property type="match status" value="1"/>
</dbReference>
<dbReference type="AlphaFoldDB" id="A0A9P6I9X8"/>
<dbReference type="Gene3D" id="3.40.50.150">
    <property type="entry name" value="Vaccinia Virus protein VP39"/>
    <property type="match status" value="1"/>
</dbReference>
<dbReference type="EMBL" id="JAATWM020000025">
    <property type="protein sequence ID" value="KAF9874720.1"/>
    <property type="molecule type" value="Genomic_DNA"/>
</dbReference>
<dbReference type="GO" id="GO:0008168">
    <property type="term" value="F:methyltransferase activity"/>
    <property type="evidence" value="ECO:0007669"/>
    <property type="project" value="UniProtKB-KW"/>
</dbReference>
<dbReference type="SUPFAM" id="SSF53335">
    <property type="entry name" value="S-adenosyl-L-methionine-dependent methyltransferases"/>
    <property type="match status" value="1"/>
</dbReference>
<organism evidence="2 3">
    <name type="scientific">Colletotrichum karsti</name>
    <dbReference type="NCBI Taxonomy" id="1095194"/>
    <lineage>
        <taxon>Eukaryota</taxon>
        <taxon>Fungi</taxon>
        <taxon>Dikarya</taxon>
        <taxon>Ascomycota</taxon>
        <taxon>Pezizomycotina</taxon>
        <taxon>Sordariomycetes</taxon>
        <taxon>Hypocreomycetidae</taxon>
        <taxon>Glomerellales</taxon>
        <taxon>Glomerellaceae</taxon>
        <taxon>Colletotrichum</taxon>
        <taxon>Colletotrichum boninense species complex</taxon>
    </lineage>
</organism>
<evidence type="ECO:0000256" key="1">
    <source>
        <dbReference type="ARBA" id="ARBA00038158"/>
    </source>
</evidence>
<dbReference type="GeneID" id="62163647"/>
<keyword evidence="3" id="KW-1185">Reference proteome</keyword>
<dbReference type="PANTHER" id="PTHR43591:SF31">
    <property type="entry name" value="LAEA-LIKE, PUTATIVE (AFU_ORTHOLOGUE AFUA_8G01930)-RELATED"/>
    <property type="match status" value="1"/>
</dbReference>
<evidence type="ECO:0000313" key="3">
    <source>
        <dbReference type="Proteomes" id="UP000781932"/>
    </source>
</evidence>
<dbReference type="CDD" id="cd02440">
    <property type="entry name" value="AdoMet_MTases"/>
    <property type="match status" value="1"/>
</dbReference>
<sequence>MAQHAQSPIEADDDGVSIDGYSTTDDLQISLRSTILRYRRENGRTYHEDDKYILPNDESEQERLDIVNHVWMVTLDGKFCLCPKDNGARRVLDLGTGTGIWSIDYAEAFPDACVTGVDLSPIQPRYLPPNCYFELDDLEKEWTWDTPFDFILARNMGGSFSDWEASIKQAYEHLEPGGWFEIQDSEWPAVCDDGSMAKNSAIAEYTNLMAHCCAEIGRPITFTHTFDDLLRKAGFINVVKVPLKFPISPWPKDKALEEIGLWTQTSLIQGLEGMALASFTRTLGWSREQTLVLCAKARADIKNLKIHAYWNGYVIYGQKPLDAEKDK</sequence>
<name>A0A9P6I9X8_9PEZI</name>
<reference evidence="2" key="1">
    <citation type="submission" date="2020-03" db="EMBL/GenBank/DDBJ databases">
        <authorList>
            <person name="He L."/>
        </authorList>
    </citation>
    <scope>NUCLEOTIDE SEQUENCE</scope>
    <source>
        <strain evidence="2">CkLH20</strain>
    </source>
</reference>
<dbReference type="OrthoDB" id="2013972at2759"/>